<dbReference type="Gene3D" id="3.40.30.10">
    <property type="entry name" value="Glutaredoxin"/>
    <property type="match status" value="1"/>
</dbReference>
<dbReference type="RefSeq" id="WP_194739720.1">
    <property type="nucleotide sequence ID" value="NZ_JADKYY010000010.1"/>
</dbReference>
<comment type="caution">
    <text evidence="3">The sequence shown here is derived from an EMBL/GenBank/DDBJ whole genome shotgun (WGS) entry which is preliminary data.</text>
</comment>
<dbReference type="PANTHER" id="PTHR30041">
    <property type="entry name" value="ARSENATE REDUCTASE"/>
    <property type="match status" value="1"/>
</dbReference>
<dbReference type="Proteomes" id="UP000694480">
    <property type="component" value="Unassembled WGS sequence"/>
</dbReference>
<dbReference type="InterPro" id="IPR036249">
    <property type="entry name" value="Thioredoxin-like_sf"/>
</dbReference>
<comment type="similarity">
    <text evidence="1 2">Belongs to the ArsC family.</text>
</comment>
<proteinExistence type="inferred from homology"/>
<sequence length="117" mass="13722">MKKLFYLKTCSTNKKIMEQLDLSNFALREIKSSPVSEVELEEMVKLAGSYEALFSRKSMQIKARNIDLSQLDEKQYRKLILSHYSFLKRPVVITEQQIFIGNDKAVQEELRQVYGKK</sequence>
<dbReference type="SUPFAM" id="SSF52833">
    <property type="entry name" value="Thioredoxin-like"/>
    <property type="match status" value="1"/>
</dbReference>
<name>A0A930YWT9_9FLAO</name>
<accession>A0A930YWT9</accession>
<dbReference type="AlphaFoldDB" id="A0A930YWT9"/>
<evidence type="ECO:0000313" key="3">
    <source>
        <dbReference type="EMBL" id="MBF5027796.1"/>
    </source>
</evidence>
<dbReference type="InterPro" id="IPR006660">
    <property type="entry name" value="Arsenate_reductase-like"/>
</dbReference>
<gene>
    <name evidence="3" type="ORF">IC612_08315</name>
</gene>
<organism evidence="3 4">
    <name type="scientific">Planobacterium oryzisoli</name>
    <dbReference type="NCBI Taxonomy" id="2771435"/>
    <lineage>
        <taxon>Bacteria</taxon>
        <taxon>Pseudomonadati</taxon>
        <taxon>Bacteroidota</taxon>
        <taxon>Flavobacteriia</taxon>
        <taxon>Flavobacteriales</taxon>
        <taxon>Weeksellaceae</taxon>
        <taxon>Chryseobacterium group</taxon>
        <taxon>Chryseobacterium</taxon>
    </lineage>
</organism>
<dbReference type="PANTHER" id="PTHR30041:SF8">
    <property type="entry name" value="PROTEIN YFFB"/>
    <property type="match status" value="1"/>
</dbReference>
<reference evidence="3" key="1">
    <citation type="submission" date="2020-11" db="EMBL/GenBank/DDBJ databases">
        <title>Genome seq and assembly of Planobacterium sp.</title>
        <authorList>
            <person name="Chhetri G."/>
        </authorList>
    </citation>
    <scope>NUCLEOTIDE SEQUENCE</scope>
    <source>
        <strain evidence="3">GCR5</strain>
    </source>
</reference>
<dbReference type="EMBL" id="JADKYY010000010">
    <property type="protein sequence ID" value="MBF5027796.1"/>
    <property type="molecule type" value="Genomic_DNA"/>
</dbReference>
<dbReference type="PROSITE" id="PS51353">
    <property type="entry name" value="ARSC"/>
    <property type="match status" value="1"/>
</dbReference>
<dbReference type="Pfam" id="PF03960">
    <property type="entry name" value="ArsC"/>
    <property type="match status" value="1"/>
</dbReference>
<keyword evidence="4" id="KW-1185">Reference proteome</keyword>
<protein>
    <submittedName>
        <fullName evidence="3">Arsenate reductase family protein</fullName>
    </submittedName>
</protein>
<evidence type="ECO:0000256" key="2">
    <source>
        <dbReference type="PROSITE-ProRule" id="PRU01282"/>
    </source>
</evidence>
<evidence type="ECO:0000256" key="1">
    <source>
        <dbReference type="ARBA" id="ARBA00007198"/>
    </source>
</evidence>
<evidence type="ECO:0000313" key="4">
    <source>
        <dbReference type="Proteomes" id="UP000694480"/>
    </source>
</evidence>